<dbReference type="Pfam" id="PF14450">
    <property type="entry name" value="FtsA"/>
    <property type="match status" value="1"/>
</dbReference>
<dbReference type="InterPro" id="IPR050696">
    <property type="entry name" value="FtsA/MreB"/>
</dbReference>
<dbReference type="SUPFAM" id="SSF53067">
    <property type="entry name" value="Actin-like ATPase domain"/>
    <property type="match status" value="2"/>
</dbReference>
<dbReference type="GO" id="GO:0009898">
    <property type="term" value="C:cytoplasmic side of plasma membrane"/>
    <property type="evidence" value="ECO:0007669"/>
    <property type="project" value="UniProtKB-UniRule"/>
</dbReference>
<gene>
    <name evidence="5 9" type="primary">ftsA</name>
    <name evidence="9" type="ORF">FLK61_33030</name>
</gene>
<dbReference type="InterPro" id="IPR003494">
    <property type="entry name" value="SHS2_FtsA"/>
</dbReference>
<keyword evidence="4 5" id="KW-0131">Cell cycle</keyword>
<dbReference type="PANTHER" id="PTHR32432:SF4">
    <property type="entry name" value="CELL DIVISION PROTEIN FTSA"/>
    <property type="match status" value="1"/>
</dbReference>
<dbReference type="Gene3D" id="3.30.420.40">
    <property type="match status" value="2"/>
</dbReference>
<keyword evidence="1 5" id="KW-1003">Cell membrane</keyword>
<dbReference type="GO" id="GO:0032153">
    <property type="term" value="C:cell division site"/>
    <property type="evidence" value="ECO:0007669"/>
    <property type="project" value="UniProtKB-UniRule"/>
</dbReference>
<protein>
    <recommendedName>
        <fullName evidence="5 6">Cell division protein FtsA</fullName>
    </recommendedName>
</protein>
<sequence length="429" mass="46471">MNQESTYVALDIGTSSVKIIIGEMTNGSLNIIGVGEAESKGMKKGAIVDIDDTIQSIRSAVEKAERMIGMSIKNVIVGITGNHIKLQHCHGVVAVSSDDREIGDVDVTRVIEAAQVMSIPPEREIIDVIPRQFIVDGLDEINDPRGMIGVRLEMEGTIITGSKTMLHNVLRCVEKAGLTIADLVFQPLAAGSIALSKDERGLGVALIDLGGGQTTVSVFEGGVMHGATQIPIGGDHVSNDISIGFRTSAEEADVIKLEHGHALISEASDDDVFQVTEIGSNQKQEFSQWQLANIMEPRLEEILTLVAREVDRLGFDNLPGGFVLIGGNAKTQGVLELARDVLNANVRISVPDYLGVREPHFTNGVGLITFAHRNAKIQGKELRNGITDHAPREEEPKRDRKEKVPAQRQEKEGPGLKSRVSKMFKSFLE</sequence>
<organism evidence="9 10">
    <name type="scientific">Paenalkalicoccus suaedae</name>
    <dbReference type="NCBI Taxonomy" id="2592382"/>
    <lineage>
        <taxon>Bacteria</taxon>
        <taxon>Bacillati</taxon>
        <taxon>Bacillota</taxon>
        <taxon>Bacilli</taxon>
        <taxon>Bacillales</taxon>
        <taxon>Bacillaceae</taxon>
        <taxon>Paenalkalicoccus</taxon>
    </lineage>
</organism>
<dbReference type="Gene3D" id="3.30.1490.110">
    <property type="match status" value="1"/>
</dbReference>
<comment type="similarity">
    <text evidence="5 6">Belongs to the FtsA/MreB family.</text>
</comment>
<evidence type="ECO:0000259" key="8">
    <source>
        <dbReference type="SMART" id="SM00842"/>
    </source>
</evidence>
<name>A0A859FFC8_9BACI</name>
<keyword evidence="2 5" id="KW-0132">Cell division</keyword>
<comment type="subcellular location">
    <subcellularLocation>
        <location evidence="5">Cell membrane</location>
        <topology evidence="5">Peripheral membrane protein</topology>
        <orientation evidence="5">Cytoplasmic side</orientation>
    </subcellularLocation>
    <text evidence="5">Localizes to the Z ring in an FtsZ-dependent manner. Targeted to the membrane through a conserved C-terminal amphipathic helix.</text>
</comment>
<dbReference type="SMART" id="SM00842">
    <property type="entry name" value="FtsA"/>
    <property type="match status" value="1"/>
</dbReference>
<evidence type="ECO:0000256" key="5">
    <source>
        <dbReference type="HAMAP-Rule" id="MF_02033"/>
    </source>
</evidence>
<comment type="function">
    <text evidence="5 6">Cell division protein that is involved in the assembly of the Z ring. May serve as a membrane anchor for the Z ring.</text>
</comment>
<dbReference type="NCBIfam" id="TIGR01174">
    <property type="entry name" value="ftsA"/>
    <property type="match status" value="1"/>
</dbReference>
<evidence type="ECO:0000256" key="4">
    <source>
        <dbReference type="ARBA" id="ARBA00023306"/>
    </source>
</evidence>
<dbReference type="PIRSF" id="PIRSF003101">
    <property type="entry name" value="FtsA"/>
    <property type="match status" value="1"/>
</dbReference>
<evidence type="ECO:0000313" key="9">
    <source>
        <dbReference type="EMBL" id="QKS71518.1"/>
    </source>
</evidence>
<evidence type="ECO:0000313" key="10">
    <source>
        <dbReference type="Proteomes" id="UP000318138"/>
    </source>
</evidence>
<dbReference type="FunFam" id="3.30.1490.110:FF:000003">
    <property type="entry name" value="Cell division protein FtsA"/>
    <property type="match status" value="1"/>
</dbReference>
<evidence type="ECO:0000256" key="7">
    <source>
        <dbReference type="SAM" id="MobiDB-lite"/>
    </source>
</evidence>
<dbReference type="EMBL" id="CP041372">
    <property type="protein sequence ID" value="QKS71518.1"/>
    <property type="molecule type" value="Genomic_DNA"/>
</dbReference>
<evidence type="ECO:0000256" key="2">
    <source>
        <dbReference type="ARBA" id="ARBA00022618"/>
    </source>
</evidence>
<dbReference type="InterPro" id="IPR020823">
    <property type="entry name" value="Cell_div_FtsA"/>
</dbReference>
<proteinExistence type="inferred from homology"/>
<dbReference type="GO" id="GO:0043093">
    <property type="term" value="P:FtsZ-dependent cytokinesis"/>
    <property type="evidence" value="ECO:0007669"/>
    <property type="project" value="UniProtKB-UniRule"/>
</dbReference>
<dbReference type="HAMAP" id="MF_02033">
    <property type="entry name" value="FtsA"/>
    <property type="match status" value="1"/>
</dbReference>
<feature type="domain" description="SHS2" evidence="8">
    <location>
        <begin position="7"/>
        <end position="194"/>
    </location>
</feature>
<dbReference type="RefSeq" id="WP_176009553.1">
    <property type="nucleotide sequence ID" value="NZ_CP041372.2"/>
</dbReference>
<feature type="compositionally biased region" description="Basic and acidic residues" evidence="7">
    <location>
        <begin position="389"/>
        <end position="414"/>
    </location>
</feature>
<accession>A0A859FFC8</accession>
<keyword evidence="10" id="KW-1185">Reference proteome</keyword>
<dbReference type="AlphaFoldDB" id="A0A859FFC8"/>
<dbReference type="CDD" id="cd24048">
    <property type="entry name" value="ASKHA_NBD_FtsA"/>
    <property type="match status" value="1"/>
</dbReference>
<comment type="subunit">
    <text evidence="5">Self-interacts. Interacts with FtsZ.</text>
</comment>
<feature type="region of interest" description="Disordered" evidence="7">
    <location>
        <begin position="380"/>
        <end position="420"/>
    </location>
</feature>
<dbReference type="PANTHER" id="PTHR32432">
    <property type="entry name" value="CELL DIVISION PROTEIN FTSA-RELATED"/>
    <property type="match status" value="1"/>
</dbReference>
<dbReference type="Proteomes" id="UP000318138">
    <property type="component" value="Chromosome"/>
</dbReference>
<reference evidence="10" key="1">
    <citation type="submission" date="2019-07" db="EMBL/GenBank/DDBJ databases">
        <title>Bacillus alkalisoli sp. nov. isolated from saline soil.</title>
        <authorList>
            <person name="Sun J.-Q."/>
            <person name="Xu L."/>
        </authorList>
    </citation>
    <scope>NUCLEOTIDE SEQUENCE [LARGE SCALE GENOMIC DNA]</scope>
    <source>
        <strain evidence="10">M4U3P1</strain>
    </source>
</reference>
<dbReference type="InterPro" id="IPR043129">
    <property type="entry name" value="ATPase_NBD"/>
</dbReference>
<evidence type="ECO:0000256" key="6">
    <source>
        <dbReference type="PIRNR" id="PIRNR003101"/>
    </source>
</evidence>
<dbReference type="KEGG" id="psua:FLK61_33030"/>
<evidence type="ECO:0000256" key="3">
    <source>
        <dbReference type="ARBA" id="ARBA00023136"/>
    </source>
</evidence>
<evidence type="ECO:0000256" key="1">
    <source>
        <dbReference type="ARBA" id="ARBA00022475"/>
    </source>
</evidence>
<keyword evidence="3 5" id="KW-0472">Membrane</keyword>
<dbReference type="Pfam" id="PF02491">
    <property type="entry name" value="SHS2_FTSA"/>
    <property type="match status" value="1"/>
</dbReference>